<accession>A0A2V1DW75</accession>
<evidence type="ECO:0000313" key="3">
    <source>
        <dbReference type="Proteomes" id="UP000244855"/>
    </source>
</evidence>
<reference evidence="2 3" key="1">
    <citation type="journal article" date="2018" name="Sci. Rep.">
        <title>Comparative genomics provides insights into the lifestyle and reveals functional heterogeneity of dark septate endophytic fungi.</title>
        <authorList>
            <person name="Knapp D.G."/>
            <person name="Nemeth J.B."/>
            <person name="Barry K."/>
            <person name="Hainaut M."/>
            <person name="Henrissat B."/>
            <person name="Johnson J."/>
            <person name="Kuo A."/>
            <person name="Lim J.H.P."/>
            <person name="Lipzen A."/>
            <person name="Nolan M."/>
            <person name="Ohm R.A."/>
            <person name="Tamas L."/>
            <person name="Grigoriev I.V."/>
            <person name="Spatafora J.W."/>
            <person name="Nagy L.G."/>
            <person name="Kovacs G.M."/>
        </authorList>
    </citation>
    <scope>NUCLEOTIDE SEQUENCE [LARGE SCALE GENOMIC DNA]</scope>
    <source>
        <strain evidence="2 3">DSE2036</strain>
    </source>
</reference>
<keyword evidence="2" id="KW-0378">Hydrolase</keyword>
<protein>
    <submittedName>
        <fullName evidence="2">Dienelactone hydrolase family protein</fullName>
    </submittedName>
</protein>
<name>A0A2V1DW75_9PLEO</name>
<dbReference type="OrthoDB" id="10019231at2759"/>
<evidence type="ECO:0000259" key="1">
    <source>
        <dbReference type="Pfam" id="PF01738"/>
    </source>
</evidence>
<dbReference type="InterPro" id="IPR029058">
    <property type="entry name" value="AB_hydrolase_fold"/>
</dbReference>
<organism evidence="2 3">
    <name type="scientific">Periconia macrospinosa</name>
    <dbReference type="NCBI Taxonomy" id="97972"/>
    <lineage>
        <taxon>Eukaryota</taxon>
        <taxon>Fungi</taxon>
        <taxon>Dikarya</taxon>
        <taxon>Ascomycota</taxon>
        <taxon>Pezizomycotina</taxon>
        <taxon>Dothideomycetes</taxon>
        <taxon>Pleosporomycetidae</taxon>
        <taxon>Pleosporales</taxon>
        <taxon>Massarineae</taxon>
        <taxon>Periconiaceae</taxon>
        <taxon>Periconia</taxon>
    </lineage>
</organism>
<dbReference type="Proteomes" id="UP000244855">
    <property type="component" value="Unassembled WGS sequence"/>
</dbReference>
<gene>
    <name evidence="2" type="ORF">DM02DRAFT_612838</name>
</gene>
<feature type="domain" description="Dienelactone hydrolase" evidence="1">
    <location>
        <begin position="44"/>
        <end position="252"/>
    </location>
</feature>
<dbReference type="Gene3D" id="3.40.50.1820">
    <property type="entry name" value="alpha/beta hydrolase"/>
    <property type="match status" value="1"/>
</dbReference>
<proteinExistence type="predicted"/>
<dbReference type="GO" id="GO:0016787">
    <property type="term" value="F:hydrolase activity"/>
    <property type="evidence" value="ECO:0007669"/>
    <property type="project" value="UniProtKB-KW"/>
</dbReference>
<dbReference type="PANTHER" id="PTHR17630:SF55">
    <property type="entry name" value="DIENELACTONE HYDROLASE FAMILY PROTEIN (AFU_ORTHOLOGUE AFUA_1G01900)"/>
    <property type="match status" value="1"/>
</dbReference>
<dbReference type="SUPFAM" id="SSF53474">
    <property type="entry name" value="alpha/beta-Hydrolases"/>
    <property type="match status" value="1"/>
</dbReference>
<dbReference type="STRING" id="97972.A0A2V1DW75"/>
<evidence type="ECO:0000313" key="2">
    <source>
        <dbReference type="EMBL" id="PVI02608.1"/>
    </source>
</evidence>
<dbReference type="AlphaFoldDB" id="A0A2V1DW75"/>
<dbReference type="InterPro" id="IPR002925">
    <property type="entry name" value="Dienelactn_hydro"/>
</dbReference>
<dbReference type="PANTHER" id="PTHR17630">
    <property type="entry name" value="DIENELACTONE HYDROLASE"/>
    <property type="match status" value="1"/>
</dbReference>
<dbReference type="EMBL" id="KZ805341">
    <property type="protein sequence ID" value="PVI02608.1"/>
    <property type="molecule type" value="Genomic_DNA"/>
</dbReference>
<sequence length="257" mass="28204">MATISKCCISGFKWEGTPTGRDTKLGDLNTYTAVGASGAESDGKGVAILYIHDAFGWTFVNARLLCDAYAEEVGAAVYMPDFFAGEVIPADILNDGKRWGEYDFPGFMARNSRENRWSQIQSAAAALKEEYAKVAVVGFCFGGWGAFQLGSEEFNPRLVDCISVAHPSNLTTNDIDNISVPVQICAPEVDAWFTPALKKYATEVIPTKGVAFDYQHFPGVEHGFATRVDPEKEGEKRAMLRAKRAQVAWLSEWLHGE</sequence>
<dbReference type="Pfam" id="PF01738">
    <property type="entry name" value="DLH"/>
    <property type="match status" value="1"/>
</dbReference>
<keyword evidence="3" id="KW-1185">Reference proteome</keyword>